<evidence type="ECO:0000313" key="5">
    <source>
        <dbReference type="Proteomes" id="UP000515264"/>
    </source>
</evidence>
<keyword evidence="5" id="KW-1185">Reference proteome</keyword>
<accession>A0ABX6R3V8</accession>
<feature type="domain" description="CRISPR type III-associated protein" evidence="3">
    <location>
        <begin position="34"/>
        <end position="209"/>
    </location>
</feature>
<evidence type="ECO:0000256" key="2">
    <source>
        <dbReference type="SAM" id="MobiDB-lite"/>
    </source>
</evidence>
<evidence type="ECO:0000259" key="3">
    <source>
        <dbReference type="Pfam" id="PF03787"/>
    </source>
</evidence>
<dbReference type="EMBL" id="CP046269">
    <property type="protein sequence ID" value="QMV16213.1"/>
    <property type="molecule type" value="Genomic_DNA"/>
</dbReference>
<organism evidence="4 5">
    <name type="scientific">Vibrio spartinae</name>
    <dbReference type="NCBI Taxonomy" id="1918945"/>
    <lineage>
        <taxon>Bacteria</taxon>
        <taxon>Pseudomonadati</taxon>
        <taxon>Pseudomonadota</taxon>
        <taxon>Gammaproteobacteria</taxon>
        <taxon>Vibrionales</taxon>
        <taxon>Vibrionaceae</taxon>
        <taxon>Vibrio</taxon>
    </lineage>
</organism>
<gene>
    <name evidence="4" type="ORF">Vspart_03598</name>
</gene>
<dbReference type="CDD" id="cd09726">
    <property type="entry name" value="RAMP_I_III"/>
    <property type="match status" value="1"/>
</dbReference>
<feature type="region of interest" description="Disordered" evidence="2">
    <location>
        <begin position="113"/>
        <end position="134"/>
    </location>
</feature>
<dbReference type="Pfam" id="PF03787">
    <property type="entry name" value="RAMPs"/>
    <property type="match status" value="1"/>
</dbReference>
<dbReference type="InterPro" id="IPR005537">
    <property type="entry name" value="RAMP_III_fam"/>
</dbReference>
<dbReference type="RefSeq" id="WP_182288968.1">
    <property type="nucleotide sequence ID" value="NZ_CP046269.1"/>
</dbReference>
<proteinExistence type="predicted"/>
<evidence type="ECO:0000256" key="1">
    <source>
        <dbReference type="ARBA" id="ARBA00023118"/>
    </source>
</evidence>
<dbReference type="Proteomes" id="UP000515264">
    <property type="component" value="Chromosome 2"/>
</dbReference>
<reference evidence="4 5" key="1">
    <citation type="journal article" date="2020" name="J. Nat. Prod.">
        <title>Genomics-Metabolomics Profiling Disclosed Marine Vibrio spartinae 3.6 as a Producer of a New Branched Side Chain Prodigiosin.</title>
        <authorList>
            <person name="Vitale G.A."/>
            <person name="Sciarretta M."/>
            <person name="Palma Esposito F."/>
            <person name="January G.G."/>
            <person name="Giaccio M."/>
            <person name="Bunk B."/>
            <person name="Sproer C."/>
            <person name="Bajerski F."/>
            <person name="Power D."/>
            <person name="Festa C."/>
            <person name="Monti M.C."/>
            <person name="D'Auria M.V."/>
            <person name="de Pascale D."/>
        </authorList>
    </citation>
    <scope>NUCLEOTIDE SEQUENCE [LARGE SCALE GENOMIC DNA]</scope>
    <source>
        <strain evidence="4 5">3.6</strain>
    </source>
</reference>
<name>A0ABX6R3V8_9VIBR</name>
<sequence length="672" mass="74574">MNAYQMTLSLTLQSPFLTHGTGAMKFGLDSFGQSHNGKLTLNGSLLKGNLRHKLEQWRDLLGEDSELSDELSTVLDVAFGSRTDKLVPTPDNPVPTPSHMPEPATLVFPWHLTEDRDDDPENHSAGSHNHQDHKHYRIKIDQASGAVEEGQIQVIDIRYPPGTAVTFTGTGSFYETATLTKDVVEKWLLKALSDLRAIGAMKNIGFGQLANQDAQHPVSYQLAFTKQELAEQSDQHPSLTETPLQVSFTTDQPICFAQPRSKTSNLFVGCDYIPGSAIKATIAASRYYQNLAEDEPLKTYLDQLVIRHALPVVSTQEEQQSVSTPIRPKTRPLALMQFAIKGQDDIYVNAATCAQAHILKSIEPTDNPVIAGAYPTDYKDQPEKPVLSQFGAVSPELSRHLTVRTAIDKESGTADDGKLFAYESVGPTDTQENQIHWTTVMSLPPSATLTPAITERFGQQLATILKHGLTRVGKTKATLTVNHIGPLQTNTVTSDVITPDELVVIKLESDAMLFTLAQYHDKQQTQVEPLAALYQDYFAQHFTDAHQPPLVTLHAFHTDQTMVGGEYLYHRFQKSHGQSYQPYILTTAGSTFTFRINNHAQREQVLERLKIWCHTGLPLLDSQLTWQTCPYLPQNGFGEISVMTVKQATYNQNSNALTDLGYRFVPADPAEL</sequence>
<evidence type="ECO:0000313" key="4">
    <source>
        <dbReference type="EMBL" id="QMV16213.1"/>
    </source>
</evidence>
<keyword evidence="1" id="KW-0051">Antiviral defense</keyword>
<protein>
    <recommendedName>
        <fullName evidence="3">CRISPR type III-associated protein domain-containing protein</fullName>
    </recommendedName>
</protein>